<evidence type="ECO:0000313" key="2">
    <source>
        <dbReference type="Proteomes" id="UP000308600"/>
    </source>
</evidence>
<proteinExistence type="predicted"/>
<dbReference type="Proteomes" id="UP000308600">
    <property type="component" value="Unassembled WGS sequence"/>
</dbReference>
<gene>
    <name evidence="1" type="ORF">BDN72DRAFT_179695</name>
</gene>
<evidence type="ECO:0000313" key="1">
    <source>
        <dbReference type="EMBL" id="TFK65768.1"/>
    </source>
</evidence>
<organism evidence="1 2">
    <name type="scientific">Pluteus cervinus</name>
    <dbReference type="NCBI Taxonomy" id="181527"/>
    <lineage>
        <taxon>Eukaryota</taxon>
        <taxon>Fungi</taxon>
        <taxon>Dikarya</taxon>
        <taxon>Basidiomycota</taxon>
        <taxon>Agaricomycotina</taxon>
        <taxon>Agaricomycetes</taxon>
        <taxon>Agaricomycetidae</taxon>
        <taxon>Agaricales</taxon>
        <taxon>Pluteineae</taxon>
        <taxon>Pluteaceae</taxon>
        <taxon>Pluteus</taxon>
    </lineage>
</organism>
<dbReference type="EMBL" id="ML208426">
    <property type="protein sequence ID" value="TFK65768.1"/>
    <property type="molecule type" value="Genomic_DNA"/>
</dbReference>
<accession>A0ACD3AIR7</accession>
<protein>
    <submittedName>
        <fullName evidence="1">Uncharacterized protein</fullName>
    </submittedName>
</protein>
<keyword evidence="2" id="KW-1185">Reference proteome</keyword>
<name>A0ACD3AIR7_9AGAR</name>
<reference evidence="1 2" key="1">
    <citation type="journal article" date="2019" name="Nat. Ecol. Evol.">
        <title>Megaphylogeny resolves global patterns of mushroom evolution.</title>
        <authorList>
            <person name="Varga T."/>
            <person name="Krizsan K."/>
            <person name="Foldi C."/>
            <person name="Dima B."/>
            <person name="Sanchez-Garcia M."/>
            <person name="Sanchez-Ramirez S."/>
            <person name="Szollosi G.J."/>
            <person name="Szarkandi J.G."/>
            <person name="Papp V."/>
            <person name="Albert L."/>
            <person name="Andreopoulos W."/>
            <person name="Angelini C."/>
            <person name="Antonin V."/>
            <person name="Barry K.W."/>
            <person name="Bougher N.L."/>
            <person name="Buchanan P."/>
            <person name="Buyck B."/>
            <person name="Bense V."/>
            <person name="Catcheside P."/>
            <person name="Chovatia M."/>
            <person name="Cooper J."/>
            <person name="Damon W."/>
            <person name="Desjardin D."/>
            <person name="Finy P."/>
            <person name="Geml J."/>
            <person name="Haridas S."/>
            <person name="Hughes K."/>
            <person name="Justo A."/>
            <person name="Karasinski D."/>
            <person name="Kautmanova I."/>
            <person name="Kiss B."/>
            <person name="Kocsube S."/>
            <person name="Kotiranta H."/>
            <person name="LaButti K.M."/>
            <person name="Lechner B.E."/>
            <person name="Liimatainen K."/>
            <person name="Lipzen A."/>
            <person name="Lukacs Z."/>
            <person name="Mihaltcheva S."/>
            <person name="Morgado L.N."/>
            <person name="Niskanen T."/>
            <person name="Noordeloos M.E."/>
            <person name="Ohm R.A."/>
            <person name="Ortiz-Santana B."/>
            <person name="Ovrebo C."/>
            <person name="Racz N."/>
            <person name="Riley R."/>
            <person name="Savchenko A."/>
            <person name="Shiryaev A."/>
            <person name="Soop K."/>
            <person name="Spirin V."/>
            <person name="Szebenyi C."/>
            <person name="Tomsovsky M."/>
            <person name="Tulloss R.E."/>
            <person name="Uehling J."/>
            <person name="Grigoriev I.V."/>
            <person name="Vagvolgyi C."/>
            <person name="Papp T."/>
            <person name="Martin F.M."/>
            <person name="Miettinen O."/>
            <person name="Hibbett D.S."/>
            <person name="Nagy L.G."/>
        </authorList>
    </citation>
    <scope>NUCLEOTIDE SEQUENCE [LARGE SCALE GENOMIC DNA]</scope>
    <source>
        <strain evidence="1 2">NL-1719</strain>
    </source>
</reference>
<sequence>MLTILLGAVLVYNRVGAIPIFPAPTTGPILHGIHARCDCPGTNPDGRTIYDIVKSCLFTIAACVYRAVHQNIPDPELGFWGRLRVTMKVTFYALVAPELIIWWAMKQWFGARRVVEWIHEAEPRLNWTKVHGQFVQMGGFARKDNKQVLRAWTIRKLLLDGLLDIEELQLTEKEIQDKSKGDILSKSLIAFQTTWFVFECIARLQQGLPLIKLEVVTLALATLNIITYALWWYKPLNVLCPIYIHVQPDPSYARTESNVDPSPPVVEAASPRDVSAGVGEANTEESMEGGSSESLVEPVAASGLVAGVSTSGREAVVGGTERTNEAESGEGPGTRVIGIIGGIVGINLKEDIEAHGWWWMLWKRFVKPPFLGVAKPLKDLLEDESRNDEATHVPTLSAEWVADDDKTLVQGLSSFIGVTFGGIHFLSWHSTFPTRVELLLWRISSTGLVVPPFFLLLRTLLFWIYQEAPSRSRRKRTAEILYLLFEKVSFFLGRVPYILARFCVLVLAFLTLHNLSPDALTNVSWTSYIPHL</sequence>